<evidence type="ECO:0000256" key="6">
    <source>
        <dbReference type="ARBA" id="ARBA00022927"/>
    </source>
</evidence>
<dbReference type="EMBL" id="CALLCH030000019">
    <property type="protein sequence ID" value="CAI4219029.1"/>
    <property type="molecule type" value="Genomic_DNA"/>
</dbReference>
<dbReference type="PANTHER" id="PTHR12504:SF0">
    <property type="entry name" value="MITOCHONDRIAL IMPORT RECEPTOR SUBUNIT TOM22 HOMOLOG"/>
    <property type="match status" value="1"/>
</dbReference>
<evidence type="ECO:0000256" key="10">
    <source>
        <dbReference type="ARBA" id="ARBA00023136"/>
    </source>
</evidence>
<evidence type="ECO:0000256" key="4">
    <source>
        <dbReference type="ARBA" id="ARBA00022692"/>
    </source>
</evidence>
<evidence type="ECO:0000256" key="2">
    <source>
        <dbReference type="ARBA" id="ARBA00009874"/>
    </source>
</evidence>
<evidence type="ECO:0000313" key="14">
    <source>
        <dbReference type="EMBL" id="CAI4219029.1"/>
    </source>
</evidence>
<evidence type="ECO:0008006" key="16">
    <source>
        <dbReference type="Google" id="ProtNLM"/>
    </source>
</evidence>
<dbReference type="CDD" id="cd22884">
    <property type="entry name" value="TOM22"/>
    <property type="match status" value="1"/>
</dbReference>
<keyword evidence="4 13" id="KW-0812">Transmembrane</keyword>
<evidence type="ECO:0000256" key="3">
    <source>
        <dbReference type="ARBA" id="ARBA00022448"/>
    </source>
</evidence>
<keyword evidence="3" id="KW-0813">Transport</keyword>
<evidence type="ECO:0000256" key="12">
    <source>
        <dbReference type="SAM" id="MobiDB-lite"/>
    </source>
</evidence>
<sequence length="140" mass="14916">MAGPVVDDDADYTDTDSEISTDSEFDPEEESLADRLYALRDMVPPTTRGWISSKVNSVVGFGSSSLWFTGKALWAISSTALLLGVPFAICVTEEQQVMAMEQEFKMREVGSEVLTAGGPDQSTTADRVGAALGSDGKIAL</sequence>
<evidence type="ECO:0000256" key="9">
    <source>
        <dbReference type="ARBA" id="ARBA00023128"/>
    </source>
</evidence>
<keyword evidence="15" id="KW-1185">Reference proteome</keyword>
<keyword evidence="6" id="KW-0653">Protein transport</keyword>
<evidence type="ECO:0000256" key="7">
    <source>
        <dbReference type="ARBA" id="ARBA00022989"/>
    </source>
</evidence>
<evidence type="ECO:0000256" key="11">
    <source>
        <dbReference type="ARBA" id="ARBA00023170"/>
    </source>
</evidence>
<keyword evidence="9" id="KW-0496">Mitochondrion</keyword>
<evidence type="ECO:0000256" key="13">
    <source>
        <dbReference type="SAM" id="Phobius"/>
    </source>
</evidence>
<dbReference type="Proteomes" id="UP000838763">
    <property type="component" value="Unassembled WGS sequence"/>
</dbReference>
<keyword evidence="11" id="KW-0675">Receptor</keyword>
<dbReference type="GO" id="GO:0005741">
    <property type="term" value="C:mitochondrial outer membrane"/>
    <property type="evidence" value="ECO:0007669"/>
    <property type="project" value="UniProtKB-SubCell"/>
</dbReference>
<accession>A0A9P1HCA7</accession>
<name>A0A9P1HCA7_9PEZI</name>
<comment type="subcellular location">
    <subcellularLocation>
        <location evidence="1">Mitochondrion outer membrane</location>
        <topology evidence="1">Single-pass membrane protein</topology>
    </subcellularLocation>
</comment>
<comment type="similarity">
    <text evidence="2">Belongs to the Tom22 family.</text>
</comment>
<reference evidence="14" key="1">
    <citation type="submission" date="2022-11" db="EMBL/GenBank/DDBJ databases">
        <authorList>
            <person name="Scott C."/>
            <person name="Bruce N."/>
        </authorList>
    </citation>
    <scope>NUCLEOTIDE SEQUENCE</scope>
</reference>
<dbReference type="InterPro" id="IPR005683">
    <property type="entry name" value="Tom22"/>
</dbReference>
<protein>
    <recommendedName>
        <fullName evidence="16">Mitochondrial import receptor subunit tom22</fullName>
    </recommendedName>
</protein>
<evidence type="ECO:0000256" key="5">
    <source>
        <dbReference type="ARBA" id="ARBA00022787"/>
    </source>
</evidence>
<feature type="transmembrane region" description="Helical" evidence="13">
    <location>
        <begin position="72"/>
        <end position="91"/>
    </location>
</feature>
<keyword evidence="5" id="KW-1000">Mitochondrion outer membrane</keyword>
<dbReference type="AlphaFoldDB" id="A0A9P1HCA7"/>
<organism evidence="14 15">
    <name type="scientific">Parascedosporium putredinis</name>
    <dbReference type="NCBI Taxonomy" id="1442378"/>
    <lineage>
        <taxon>Eukaryota</taxon>
        <taxon>Fungi</taxon>
        <taxon>Dikarya</taxon>
        <taxon>Ascomycota</taxon>
        <taxon>Pezizomycotina</taxon>
        <taxon>Sordariomycetes</taxon>
        <taxon>Hypocreomycetidae</taxon>
        <taxon>Microascales</taxon>
        <taxon>Microascaceae</taxon>
        <taxon>Parascedosporium</taxon>
    </lineage>
</organism>
<feature type="region of interest" description="Disordered" evidence="12">
    <location>
        <begin position="1"/>
        <end position="30"/>
    </location>
</feature>
<dbReference type="GO" id="GO:0006886">
    <property type="term" value="P:intracellular protein transport"/>
    <property type="evidence" value="ECO:0007669"/>
    <property type="project" value="InterPro"/>
</dbReference>
<proteinExistence type="inferred from homology"/>
<keyword evidence="7 13" id="KW-1133">Transmembrane helix</keyword>
<evidence type="ECO:0000256" key="1">
    <source>
        <dbReference type="ARBA" id="ARBA00004572"/>
    </source>
</evidence>
<dbReference type="Pfam" id="PF04281">
    <property type="entry name" value="Tom22"/>
    <property type="match status" value="1"/>
</dbReference>
<dbReference type="PANTHER" id="PTHR12504">
    <property type="entry name" value="MITOCHONDRIAL IMPORT RECEPTOR SUBUNIT TOM22"/>
    <property type="match status" value="1"/>
</dbReference>
<gene>
    <name evidence="14" type="ORF">PPNO1_LOCUS8600</name>
</gene>
<keyword evidence="8" id="KW-0811">Translocation</keyword>
<evidence type="ECO:0000256" key="8">
    <source>
        <dbReference type="ARBA" id="ARBA00023010"/>
    </source>
</evidence>
<comment type="caution">
    <text evidence="14">The sequence shown here is derived from an EMBL/GenBank/DDBJ whole genome shotgun (WGS) entry which is preliminary data.</text>
</comment>
<evidence type="ECO:0000313" key="15">
    <source>
        <dbReference type="Proteomes" id="UP000838763"/>
    </source>
</evidence>
<dbReference type="OrthoDB" id="10016939at2759"/>
<keyword evidence="10 13" id="KW-0472">Membrane</keyword>